<dbReference type="Pfam" id="PF00354">
    <property type="entry name" value="Pentaxin"/>
    <property type="match status" value="1"/>
</dbReference>
<dbReference type="GO" id="GO:0004888">
    <property type="term" value="F:transmembrane signaling receptor activity"/>
    <property type="evidence" value="ECO:0007669"/>
    <property type="project" value="InterPro"/>
</dbReference>
<dbReference type="Gene3D" id="1.20.58.390">
    <property type="entry name" value="Neurotransmitter-gated ion-channel transmembrane domain"/>
    <property type="match status" value="1"/>
</dbReference>
<feature type="transmembrane region" description="Helical" evidence="10">
    <location>
        <begin position="719"/>
        <end position="736"/>
    </location>
</feature>
<evidence type="ECO:0000256" key="3">
    <source>
        <dbReference type="ARBA" id="ARBA00022989"/>
    </source>
</evidence>
<dbReference type="InterPro" id="IPR023415">
    <property type="entry name" value="LDLR_class-A_CS"/>
</dbReference>
<keyword evidence="4 10" id="KW-0472">Membrane</keyword>
<dbReference type="FunFam" id="4.10.400.10:FF:000065">
    <property type="entry name" value="Transmembrane protease serine 7"/>
    <property type="match status" value="1"/>
</dbReference>
<evidence type="ECO:0000256" key="11">
    <source>
        <dbReference type="SAM" id="SignalP"/>
    </source>
</evidence>
<evidence type="ECO:0000313" key="13">
    <source>
        <dbReference type="EMBL" id="KAG7155949.1"/>
    </source>
</evidence>
<dbReference type="CDD" id="cd00037">
    <property type="entry name" value="CLECT"/>
    <property type="match status" value="1"/>
</dbReference>
<dbReference type="EMBL" id="JAHLQT010040257">
    <property type="protein sequence ID" value="KAG7155949.1"/>
    <property type="molecule type" value="Genomic_DNA"/>
</dbReference>
<dbReference type="Gene3D" id="2.70.170.10">
    <property type="entry name" value="Neurotransmitter-gated ion-channel ligand-binding domain"/>
    <property type="match status" value="1"/>
</dbReference>
<dbReference type="InterPro" id="IPR006201">
    <property type="entry name" value="Neur_channel"/>
</dbReference>
<dbReference type="SMART" id="SM00192">
    <property type="entry name" value="LDLa"/>
    <property type="match status" value="1"/>
</dbReference>
<dbReference type="InterPro" id="IPR002172">
    <property type="entry name" value="LDrepeatLR_classA_rpt"/>
</dbReference>
<organism evidence="13 14">
    <name type="scientific">Homarus americanus</name>
    <name type="common">American lobster</name>
    <dbReference type="NCBI Taxonomy" id="6706"/>
    <lineage>
        <taxon>Eukaryota</taxon>
        <taxon>Metazoa</taxon>
        <taxon>Ecdysozoa</taxon>
        <taxon>Arthropoda</taxon>
        <taxon>Crustacea</taxon>
        <taxon>Multicrustacea</taxon>
        <taxon>Malacostraca</taxon>
        <taxon>Eumalacostraca</taxon>
        <taxon>Eucarida</taxon>
        <taxon>Decapoda</taxon>
        <taxon>Pleocyemata</taxon>
        <taxon>Astacidea</taxon>
        <taxon>Nephropoidea</taxon>
        <taxon>Nephropidae</taxon>
        <taxon>Homarus</taxon>
    </lineage>
</organism>
<dbReference type="CDD" id="cd00112">
    <property type="entry name" value="LDLa"/>
    <property type="match status" value="1"/>
</dbReference>
<feature type="disulfide bond" evidence="7">
    <location>
        <begin position="474"/>
        <end position="492"/>
    </location>
</feature>
<dbReference type="SUPFAM" id="SSF63712">
    <property type="entry name" value="Nicotinic receptor ligand binding domain-like"/>
    <property type="match status" value="1"/>
</dbReference>
<dbReference type="InterPro" id="IPR013320">
    <property type="entry name" value="ConA-like_dom_sf"/>
</dbReference>
<dbReference type="GO" id="GO:0016020">
    <property type="term" value="C:membrane"/>
    <property type="evidence" value="ECO:0007669"/>
    <property type="project" value="UniProtKB-SubCell"/>
</dbReference>
<dbReference type="InterPro" id="IPR001759">
    <property type="entry name" value="PTX_dom"/>
</dbReference>
<evidence type="ECO:0000256" key="6">
    <source>
        <dbReference type="ARBA" id="ARBA00023180"/>
    </source>
</evidence>
<evidence type="ECO:0000259" key="12">
    <source>
        <dbReference type="PROSITE" id="PS51828"/>
    </source>
</evidence>
<dbReference type="SMART" id="SM00159">
    <property type="entry name" value="PTX"/>
    <property type="match status" value="1"/>
</dbReference>
<dbReference type="InterPro" id="IPR036734">
    <property type="entry name" value="Neur_chan_lig-bd_sf"/>
</dbReference>
<dbReference type="Gene3D" id="4.10.400.10">
    <property type="entry name" value="Low-density Lipoprotein Receptor"/>
    <property type="match status" value="1"/>
</dbReference>
<dbReference type="Gene3D" id="3.10.100.10">
    <property type="entry name" value="Mannose-Binding Protein A, subunit A"/>
    <property type="match status" value="1"/>
</dbReference>
<dbReference type="Proteomes" id="UP000747542">
    <property type="component" value="Unassembled WGS sequence"/>
</dbReference>
<dbReference type="PROSITE" id="PS51828">
    <property type="entry name" value="PTX_2"/>
    <property type="match status" value="1"/>
</dbReference>
<feature type="domain" description="Pentraxin (PTX)" evidence="12">
    <location>
        <begin position="16"/>
        <end position="241"/>
    </location>
</feature>
<sequence>MMWPALVLYLLIHSSEGRNVTLVKFQTDGVASMESMLDAGVGRIPSLTQVTVCLHFRLLHGGKRVPVVSYVVQGFDNELLIGLSWNEHSLYVECCRDMVVEDLPLVVTLYTWQHLCVALDLIDGTLTYVFNGELNKKEQIIDQSKMRGGKRVQMEGGGRLTIGQELESLEGDFDITQAMDGEIADYKFYNVILTPEEMVSFTTCRKGPSVSSNTPLLTLNNGLLELKGPTTKSNISEYEICKKMTSYLILIPKKEEFEGSVTTCEKLKGTLALPKNAEDNVNIVDKFQHFSSHCEDSFLSLFWAGAKGNVSTGQWVQLTDGEPIPWHNFSGSSSPVRAQHQCITVFGRNTRYFWDETPCSGFTTSCPLCNFTSRPLLRLRGLCQSTWFDRELYLNDYENERPKVDGALHSRVVWDNTSWVMVSRRHQGLKAVMYADTSDTFPIGLRKWTISGDKCAQRQVELLLTLCSKEEFTCKDGTCIHRDKICNSYNDCLDHSDELNCEVIKVPRGYSEDNFPPSFTNDPLSIYFLINITSIRIFDLTSFTIAIDAIWHTKWNDSRLTFTNLQTNYQTNKARQWQRVWMPMLQVTDGTKSLVKKGQRAGVLYVIRRTEPLLDDEQMINEDHRYSGDNNTLMHQQQDTLEFKCHCDLRLYPFDTQRCYLVFRVQDLTHTRGALLKVELELSNQYRYYLANVFLPSFMLSLVCCLTFCFDLDDFTDRIMVTLTSMLVLAGFFAQTSQSNPKTSYLKLIDVWYLVLICEVFGIIVALVYVENLRLGPQNHRTTKIAPYSAPTANTRHKDISAPGPNTGHKDTPPRSNTGHTGKLVVVNRFLVGAFLCTSIIILICFCVIGMNAINDCGGVLVPWRNYIQ</sequence>
<feature type="disulfide bond" evidence="7">
    <location>
        <begin position="486"/>
        <end position="501"/>
    </location>
</feature>
<evidence type="ECO:0000256" key="8">
    <source>
        <dbReference type="PROSITE-ProRule" id="PRU01172"/>
    </source>
</evidence>
<dbReference type="InterPro" id="IPR016187">
    <property type="entry name" value="CTDL_fold"/>
</dbReference>
<comment type="caution">
    <text evidence="13">The sequence shown here is derived from an EMBL/GenBank/DDBJ whole genome shotgun (WGS) entry which is preliminary data.</text>
</comment>
<dbReference type="Pfam" id="PF02931">
    <property type="entry name" value="Neur_chan_LBD"/>
    <property type="match status" value="1"/>
</dbReference>
<evidence type="ECO:0000313" key="14">
    <source>
        <dbReference type="Proteomes" id="UP000747542"/>
    </source>
</evidence>
<dbReference type="InterPro" id="IPR006029">
    <property type="entry name" value="Neurotrans-gated_channel_TM"/>
</dbReference>
<dbReference type="SUPFAM" id="SSF49899">
    <property type="entry name" value="Concanavalin A-like lectins/glucanases"/>
    <property type="match status" value="1"/>
</dbReference>
<accession>A0A8J5JMS3</accession>
<evidence type="ECO:0000256" key="2">
    <source>
        <dbReference type="ARBA" id="ARBA00022692"/>
    </source>
</evidence>
<dbReference type="InterPro" id="IPR038050">
    <property type="entry name" value="Neuro_actylchol_rec"/>
</dbReference>
<dbReference type="PROSITE" id="PS01209">
    <property type="entry name" value="LDLRA_1"/>
    <property type="match status" value="1"/>
</dbReference>
<evidence type="ECO:0000256" key="4">
    <source>
        <dbReference type="ARBA" id="ARBA00023136"/>
    </source>
</evidence>
<feature type="region of interest" description="Disordered" evidence="9">
    <location>
        <begin position="793"/>
        <end position="818"/>
    </location>
</feature>
<keyword evidence="5 7" id="KW-1015">Disulfide bond</keyword>
<reference evidence="13" key="1">
    <citation type="journal article" date="2021" name="Sci. Adv.">
        <title>The American lobster genome reveals insights on longevity, neural, and immune adaptations.</title>
        <authorList>
            <person name="Polinski J.M."/>
            <person name="Zimin A.V."/>
            <person name="Clark K.F."/>
            <person name="Kohn A.B."/>
            <person name="Sadowski N."/>
            <person name="Timp W."/>
            <person name="Ptitsyn A."/>
            <person name="Khanna P."/>
            <person name="Romanova D.Y."/>
            <person name="Williams P."/>
            <person name="Greenwood S.J."/>
            <person name="Moroz L.L."/>
            <person name="Walt D.R."/>
            <person name="Bodnar A.G."/>
        </authorList>
    </citation>
    <scope>NUCLEOTIDE SEQUENCE</scope>
    <source>
        <strain evidence="13">GMGI-L3</strain>
    </source>
</reference>
<dbReference type="PROSITE" id="PS50068">
    <property type="entry name" value="LDLRA_2"/>
    <property type="match status" value="1"/>
</dbReference>
<feature type="transmembrane region" description="Helical" evidence="10">
    <location>
        <begin position="830"/>
        <end position="854"/>
    </location>
</feature>
<protein>
    <submittedName>
        <fullName evidence="13">Glutamate-gated chloride channel-like 8</fullName>
    </submittedName>
</protein>
<dbReference type="SUPFAM" id="SSF90112">
    <property type="entry name" value="Neurotransmitter-gated ion-channel transmembrane pore"/>
    <property type="match status" value="1"/>
</dbReference>
<dbReference type="InterPro" id="IPR016186">
    <property type="entry name" value="C-type_lectin-like/link_sf"/>
</dbReference>
<keyword evidence="6" id="KW-0325">Glycoprotein</keyword>
<feature type="disulfide bond" evidence="7">
    <location>
        <begin position="467"/>
        <end position="479"/>
    </location>
</feature>
<comment type="subcellular location">
    <subcellularLocation>
        <location evidence="1">Membrane</location>
        <topology evidence="1">Multi-pass membrane protein</topology>
    </subcellularLocation>
</comment>
<evidence type="ECO:0000256" key="1">
    <source>
        <dbReference type="ARBA" id="ARBA00004141"/>
    </source>
</evidence>
<dbReference type="SUPFAM" id="SSF56436">
    <property type="entry name" value="C-type lectin-like"/>
    <property type="match status" value="1"/>
</dbReference>
<dbReference type="GO" id="GO:0005230">
    <property type="term" value="F:extracellular ligand-gated monoatomic ion channel activity"/>
    <property type="evidence" value="ECO:0007669"/>
    <property type="project" value="InterPro"/>
</dbReference>
<name>A0A8J5JMS3_HOMAM</name>
<dbReference type="InterPro" id="IPR036055">
    <property type="entry name" value="LDL_receptor-like_sf"/>
</dbReference>
<keyword evidence="14" id="KW-1185">Reference proteome</keyword>
<dbReference type="Pfam" id="PF02932">
    <property type="entry name" value="Neur_chan_memb"/>
    <property type="match status" value="1"/>
</dbReference>
<feature type="transmembrane region" description="Helical" evidence="10">
    <location>
        <begin position="688"/>
        <end position="712"/>
    </location>
</feature>
<evidence type="ECO:0000256" key="7">
    <source>
        <dbReference type="PROSITE-ProRule" id="PRU00124"/>
    </source>
</evidence>
<dbReference type="PRINTS" id="PR00895">
    <property type="entry name" value="PENTAXIN"/>
</dbReference>
<evidence type="ECO:0000256" key="9">
    <source>
        <dbReference type="SAM" id="MobiDB-lite"/>
    </source>
</evidence>
<gene>
    <name evidence="13" type="primary">GluCa-L8</name>
    <name evidence="13" type="ORF">Hamer_G012095</name>
</gene>
<evidence type="ECO:0000256" key="10">
    <source>
        <dbReference type="SAM" id="Phobius"/>
    </source>
</evidence>
<feature type="signal peptide" evidence="11">
    <location>
        <begin position="1"/>
        <end position="17"/>
    </location>
</feature>
<keyword evidence="3 10" id="KW-1133">Transmembrane helix</keyword>
<comment type="caution">
    <text evidence="8">Lacks conserved residue(s) required for the propagation of feature annotation.</text>
</comment>
<evidence type="ECO:0000256" key="5">
    <source>
        <dbReference type="ARBA" id="ARBA00023157"/>
    </source>
</evidence>
<dbReference type="Pfam" id="PF00057">
    <property type="entry name" value="Ldl_recept_a"/>
    <property type="match status" value="1"/>
</dbReference>
<dbReference type="Gene3D" id="2.60.120.200">
    <property type="match status" value="1"/>
</dbReference>
<dbReference type="InterPro" id="IPR036719">
    <property type="entry name" value="Neuro-gated_channel_TM_sf"/>
</dbReference>
<keyword evidence="11" id="KW-0732">Signal</keyword>
<dbReference type="SUPFAM" id="SSF57424">
    <property type="entry name" value="LDL receptor-like module"/>
    <property type="match status" value="1"/>
</dbReference>
<keyword evidence="2 10" id="KW-0812">Transmembrane</keyword>
<feature type="transmembrane region" description="Helical" evidence="10">
    <location>
        <begin position="751"/>
        <end position="770"/>
    </location>
</feature>
<dbReference type="InterPro" id="IPR006202">
    <property type="entry name" value="Neur_chan_lig-bd"/>
</dbReference>
<feature type="chain" id="PRO_5035220636" evidence="11">
    <location>
        <begin position="18"/>
        <end position="869"/>
    </location>
</feature>
<dbReference type="PANTHER" id="PTHR18945">
    <property type="entry name" value="NEUROTRANSMITTER GATED ION CHANNEL"/>
    <property type="match status" value="1"/>
</dbReference>
<proteinExistence type="predicted"/>
<dbReference type="AlphaFoldDB" id="A0A8J5JMS3"/>